<protein>
    <recommendedName>
        <fullName evidence="2">DM2 domain-containing protein</fullName>
    </recommendedName>
</protein>
<feature type="domain" description="DM2" evidence="2">
    <location>
        <begin position="270"/>
        <end position="304"/>
    </location>
</feature>
<evidence type="ECO:0007829" key="5">
    <source>
        <dbReference type="PeptideAtlas" id="A0A804NDG5"/>
    </source>
</evidence>
<dbReference type="PANTHER" id="PTHR47972">
    <property type="entry name" value="KINESIN-LIKE PROTEIN KLP-3"/>
    <property type="match status" value="1"/>
</dbReference>
<dbReference type="PANTHER" id="PTHR47972:SF18">
    <property type="entry name" value="KINESIN-LIKE PROTEIN KIN-14R"/>
    <property type="match status" value="1"/>
</dbReference>
<dbReference type="Proteomes" id="UP000007305">
    <property type="component" value="Chromosome 3"/>
</dbReference>
<dbReference type="SUPFAM" id="SSF47592">
    <property type="entry name" value="SWIB/MDM2 domain"/>
    <property type="match status" value="1"/>
</dbReference>
<keyword evidence="5" id="KW-1267">Proteomics identification</keyword>
<dbReference type="InterPro" id="IPR003121">
    <property type="entry name" value="SWIB_MDM2_domain"/>
</dbReference>
<sequence>MACGAVANIVKSSLGPVGLDKAIKQKQQSLSLEAHDYANAIPDLSNMIKAVQGLVAQCEDLKLKCYEEMDKRKKLYNIVQETKGRTMHANSTLAASLLPDRVWPVFLRFPKISSDLSSHRRRCSHGRHWHRRGREGKKRSDQTQGWRAQQEVGVEAIKQKQQSLSLEAHDCANAIPDLSNMIKAVQGLVAQCEDLKLKCYEEMDKRKKLYNIVQETKGIYQVFLSMPTLKQSVVSISVYLHLVGKLQPHCNKVYKRFAMRKNKFMGSNKNQAKKTDINCDTTLKSLFGGRDKVGMLEISKLLSPDFPKISKLPWSMEPGMSLW</sequence>
<evidence type="ECO:0000313" key="3">
    <source>
        <dbReference type="EnsemblPlants" id="Zm00001eb153160_P001"/>
    </source>
</evidence>
<organism evidence="3 4">
    <name type="scientific">Zea mays</name>
    <name type="common">Maize</name>
    <dbReference type="NCBI Taxonomy" id="4577"/>
    <lineage>
        <taxon>Eukaryota</taxon>
        <taxon>Viridiplantae</taxon>
        <taxon>Streptophyta</taxon>
        <taxon>Embryophyta</taxon>
        <taxon>Tracheophyta</taxon>
        <taxon>Spermatophyta</taxon>
        <taxon>Magnoliopsida</taxon>
        <taxon>Liliopsida</taxon>
        <taxon>Poales</taxon>
        <taxon>Poaceae</taxon>
        <taxon>PACMAD clade</taxon>
        <taxon>Panicoideae</taxon>
        <taxon>Andropogonodae</taxon>
        <taxon>Andropogoneae</taxon>
        <taxon>Tripsacinae</taxon>
        <taxon>Zea</taxon>
    </lineage>
</organism>
<dbReference type="Gene3D" id="1.10.245.10">
    <property type="entry name" value="SWIB/MDM2 domain"/>
    <property type="match status" value="1"/>
</dbReference>
<evidence type="ECO:0000256" key="1">
    <source>
        <dbReference type="SAM" id="MobiDB-lite"/>
    </source>
</evidence>
<dbReference type="EnsemblPlants" id="Zm00001eb153160_T001">
    <property type="protein sequence ID" value="Zm00001eb153160_P001"/>
    <property type="gene ID" value="Zm00001eb153160"/>
</dbReference>
<accession>A0A804NDG5</accession>
<evidence type="ECO:0000259" key="2">
    <source>
        <dbReference type="Pfam" id="PF02201"/>
    </source>
</evidence>
<reference evidence="3" key="3">
    <citation type="submission" date="2021-05" db="UniProtKB">
        <authorList>
            <consortium name="EnsemblPlants"/>
        </authorList>
    </citation>
    <scope>IDENTIFICATION</scope>
    <source>
        <strain evidence="3">cv. B73</strain>
    </source>
</reference>
<dbReference type="Gramene" id="Zm00001eb153160_T001">
    <property type="protein sequence ID" value="Zm00001eb153160_P001"/>
    <property type="gene ID" value="Zm00001eb153160"/>
</dbReference>
<dbReference type="AlphaFoldDB" id="A0A804NDG5"/>
<reference evidence="4" key="1">
    <citation type="submission" date="2015-12" db="EMBL/GenBank/DDBJ databases">
        <title>Update maize B73 reference genome by single molecule sequencing technologies.</title>
        <authorList>
            <consortium name="Maize Genome Sequencing Project"/>
            <person name="Ware D."/>
        </authorList>
    </citation>
    <scope>NUCLEOTIDE SEQUENCE [LARGE SCALE GENOMIC DNA]</scope>
    <source>
        <strain evidence="4">cv. B73</strain>
    </source>
</reference>
<proteinExistence type="evidence at protein level"/>
<reference evidence="3" key="2">
    <citation type="submission" date="2019-07" db="EMBL/GenBank/DDBJ databases">
        <authorList>
            <person name="Seetharam A."/>
            <person name="Woodhouse M."/>
            <person name="Cannon E."/>
        </authorList>
    </citation>
    <scope>NUCLEOTIDE SEQUENCE [LARGE SCALE GENOMIC DNA]</scope>
    <source>
        <strain evidence="3">cv. B73</strain>
    </source>
</reference>
<dbReference type="InterPro" id="IPR027640">
    <property type="entry name" value="Kinesin-like_fam"/>
</dbReference>
<evidence type="ECO:0000313" key="4">
    <source>
        <dbReference type="Proteomes" id="UP000007305"/>
    </source>
</evidence>
<dbReference type="GO" id="GO:0003777">
    <property type="term" value="F:microtubule motor activity"/>
    <property type="evidence" value="ECO:0007669"/>
    <property type="project" value="InterPro"/>
</dbReference>
<name>A0A804NDG5_MAIZE</name>
<dbReference type="InParanoid" id="A0A804NDG5"/>
<keyword evidence="4" id="KW-1185">Reference proteome</keyword>
<feature type="compositionally biased region" description="Basic residues" evidence="1">
    <location>
        <begin position="125"/>
        <end position="137"/>
    </location>
</feature>
<feature type="region of interest" description="Disordered" evidence="1">
    <location>
        <begin position="125"/>
        <end position="145"/>
    </location>
</feature>
<dbReference type="InterPro" id="IPR036885">
    <property type="entry name" value="SWIB_MDM2_dom_sf"/>
</dbReference>
<dbReference type="GO" id="GO:0007018">
    <property type="term" value="P:microtubule-based movement"/>
    <property type="evidence" value="ECO:0007669"/>
    <property type="project" value="InterPro"/>
</dbReference>
<dbReference type="Pfam" id="PF02201">
    <property type="entry name" value="SWIB"/>
    <property type="match status" value="1"/>
</dbReference>